<feature type="compositionally biased region" description="Basic and acidic residues" evidence="1">
    <location>
        <begin position="68"/>
        <end position="77"/>
    </location>
</feature>
<feature type="compositionally biased region" description="Acidic residues" evidence="1">
    <location>
        <begin position="364"/>
        <end position="378"/>
    </location>
</feature>
<feature type="compositionally biased region" description="Acidic residues" evidence="1">
    <location>
        <begin position="218"/>
        <end position="228"/>
    </location>
</feature>
<name>A0A8H4VCU4_9HYPO</name>
<feature type="region of interest" description="Disordered" evidence="1">
    <location>
        <begin position="68"/>
        <end position="267"/>
    </location>
</feature>
<sequence length="403" mass="44865">MPPSAKVIETALIDGTCHVYEADPESISVNGVRRHVEQKLDLEQDFFTTGEWKNRSKALIKEYVDKLHDGWAPEPKGRLKRSSSEPQSPPVKRQKRVSHPKVTKRDKSRAGNAEGRPKEKKATARSKPRATASDDDEEEAVRSPPVNKKRKVKAKDESEDEAKGTTDQPDSHDEGELETPVKSHLERDGKKTSAQEKDDSDVDSKEPVEDCDVKAVVDEEEEYSDVIDEPPKPKARVKKNGKDASKTSKPAMKKVSVSTAEDGPEAEVKKLQSQLVKCGIRKLWHNELKKYGDDSRAKTRHLKKMLADIGMDGRFSEAKAREIKETRELMAEAEAAQQMNQLWGSNSNGRASRSKSKTTKAEESEMAEGGSEDGEEAESNSFAARRRRAQADLAFLGDDSDSD</sequence>
<evidence type="ECO:0000313" key="3">
    <source>
        <dbReference type="Proteomes" id="UP000562929"/>
    </source>
</evidence>
<dbReference type="PANTHER" id="PTHR15410">
    <property type="entry name" value="HIRA-INTERACTING PROTEIN 3"/>
    <property type="match status" value="1"/>
</dbReference>
<dbReference type="GO" id="GO:0005634">
    <property type="term" value="C:nucleus"/>
    <property type="evidence" value="ECO:0007669"/>
    <property type="project" value="TreeGrafter"/>
</dbReference>
<protein>
    <submittedName>
        <fullName evidence="2">Transcriptional regulator</fullName>
    </submittedName>
</protein>
<dbReference type="EMBL" id="JAACLJ010000005">
    <property type="protein sequence ID" value="KAF4585901.1"/>
    <property type="molecule type" value="Genomic_DNA"/>
</dbReference>
<feature type="region of interest" description="Disordered" evidence="1">
    <location>
        <begin position="333"/>
        <end position="385"/>
    </location>
</feature>
<keyword evidence="3" id="KW-1185">Reference proteome</keyword>
<comment type="caution">
    <text evidence="2">The sequence shown here is derived from an EMBL/GenBank/DDBJ whole genome shotgun (WGS) entry which is preliminary data.</text>
</comment>
<feature type="compositionally biased region" description="Basic and acidic residues" evidence="1">
    <location>
        <begin position="161"/>
        <end position="217"/>
    </location>
</feature>
<evidence type="ECO:0000313" key="2">
    <source>
        <dbReference type="EMBL" id="KAF4585901.1"/>
    </source>
</evidence>
<dbReference type="AlphaFoldDB" id="A0A8H4VCU4"/>
<feature type="compositionally biased region" description="Basic residues" evidence="1">
    <location>
        <begin position="92"/>
        <end position="102"/>
    </location>
</feature>
<reference evidence="2 3" key="1">
    <citation type="journal article" date="2020" name="G3 (Bethesda)">
        <title>Genetic Underpinnings of Host Manipulation by Ophiocordyceps as Revealed by Comparative Transcriptomics.</title>
        <authorList>
            <person name="Will I."/>
            <person name="Das B."/>
            <person name="Trinh T."/>
            <person name="Brachmann A."/>
            <person name="Ohm R.A."/>
            <person name="de Bekker C."/>
        </authorList>
    </citation>
    <scope>NUCLEOTIDE SEQUENCE [LARGE SCALE GENOMIC DNA]</scope>
    <source>
        <strain evidence="2 3">EC05</strain>
    </source>
</reference>
<dbReference type="InterPro" id="IPR037647">
    <property type="entry name" value="HIRIP3"/>
</dbReference>
<evidence type="ECO:0000256" key="1">
    <source>
        <dbReference type="SAM" id="MobiDB-lite"/>
    </source>
</evidence>
<feature type="compositionally biased region" description="Basic and acidic residues" evidence="1">
    <location>
        <begin position="103"/>
        <end position="122"/>
    </location>
</feature>
<dbReference type="PANTHER" id="PTHR15410:SF2">
    <property type="entry name" value="HIRA-INTERACTING PROTEIN 3"/>
    <property type="match status" value="1"/>
</dbReference>
<feature type="compositionally biased region" description="Polar residues" evidence="1">
    <location>
        <begin position="340"/>
        <end position="351"/>
    </location>
</feature>
<dbReference type="OrthoDB" id="552755at2759"/>
<accession>A0A8H4VCU4</accession>
<dbReference type="Proteomes" id="UP000562929">
    <property type="component" value="Unassembled WGS sequence"/>
</dbReference>
<proteinExistence type="predicted"/>
<gene>
    <name evidence="2" type="ORF">GQ602_005206</name>
</gene>
<organism evidence="2 3">
    <name type="scientific">Ophiocordyceps camponoti-floridani</name>
    <dbReference type="NCBI Taxonomy" id="2030778"/>
    <lineage>
        <taxon>Eukaryota</taxon>
        <taxon>Fungi</taxon>
        <taxon>Dikarya</taxon>
        <taxon>Ascomycota</taxon>
        <taxon>Pezizomycotina</taxon>
        <taxon>Sordariomycetes</taxon>
        <taxon>Hypocreomycetidae</taxon>
        <taxon>Hypocreales</taxon>
        <taxon>Ophiocordycipitaceae</taxon>
        <taxon>Ophiocordyceps</taxon>
    </lineage>
</organism>